<dbReference type="Pfam" id="PF00425">
    <property type="entry name" value="Chorismate_bind"/>
    <property type="match status" value="1"/>
</dbReference>
<dbReference type="GO" id="GO:0005737">
    <property type="term" value="C:cytoplasm"/>
    <property type="evidence" value="ECO:0007669"/>
    <property type="project" value="TreeGrafter"/>
</dbReference>
<sequence>MLCWANQYSICCFFDNNAYSSKHHSYEWLVAVGAVKTLSPAEHKLDVLKYFCAEHKDWLFGHIGYDLKNEIEALTSTHTNYIGFPDLFFFQPEIVIQSNANSVSIATLTKDSSEIYSSIVEMPLQKATHLPQPDIQLRTVKWQYIDTVEKLRNHILRGDCYEINYCIEFFAEDAAIEPLHVYEQLIKISPNPFSCFYKLRDKYLLCASPERYIKKTGNTIISQPIKGTIKRNTATEEDENNRQQLLHSEKDRSENVMVVDLVRNDLSKICKDGSVVADELFGIYSFPQVHQMISTVKGELKDDIDFADIIKATFPMGSMTGAPKKRVMELIEQYEHTKRGIFSGAVGYIDPDGDFDFNVVIRSIMYNETNNYLSYQVGSAITFYSNAEDEFEECLLKAKAIEKVLG</sequence>
<dbReference type="GO" id="GO:0008153">
    <property type="term" value="P:4-aminobenzoate biosynthetic process"/>
    <property type="evidence" value="ECO:0007669"/>
    <property type="project" value="TreeGrafter"/>
</dbReference>
<dbReference type="KEGG" id="pgin:FRZ67_15290"/>
<feature type="domain" description="Chorismate-utilising enzyme C-terminal" evidence="1">
    <location>
        <begin position="143"/>
        <end position="397"/>
    </location>
</feature>
<protein>
    <submittedName>
        <fullName evidence="2">Anthranilate synthase component I family protein</fullName>
    </submittedName>
</protein>
<evidence type="ECO:0000259" key="1">
    <source>
        <dbReference type="Pfam" id="PF00425"/>
    </source>
</evidence>
<dbReference type="PANTHER" id="PTHR11236">
    <property type="entry name" value="AMINOBENZOATE/ANTHRANILATE SYNTHASE"/>
    <property type="match status" value="1"/>
</dbReference>
<dbReference type="AlphaFoldDB" id="A0A5B8VFH5"/>
<dbReference type="GO" id="GO:0046820">
    <property type="term" value="F:4-amino-4-deoxychorismate synthase activity"/>
    <property type="evidence" value="ECO:0007669"/>
    <property type="project" value="TreeGrafter"/>
</dbReference>
<dbReference type="OrthoDB" id="9803598at2"/>
<dbReference type="PRINTS" id="PR00095">
    <property type="entry name" value="ANTSNTHASEI"/>
</dbReference>
<dbReference type="GO" id="GO:0000162">
    <property type="term" value="P:L-tryptophan biosynthetic process"/>
    <property type="evidence" value="ECO:0007669"/>
    <property type="project" value="TreeGrafter"/>
</dbReference>
<dbReference type="InterPro" id="IPR015890">
    <property type="entry name" value="Chorismate_C"/>
</dbReference>
<accession>A0A5B8VFH5</accession>
<keyword evidence="3" id="KW-1185">Reference proteome</keyword>
<dbReference type="SUPFAM" id="SSF56322">
    <property type="entry name" value="ADC synthase"/>
    <property type="match status" value="1"/>
</dbReference>
<dbReference type="Proteomes" id="UP000321533">
    <property type="component" value="Chromosome"/>
</dbReference>
<dbReference type="InterPro" id="IPR005801">
    <property type="entry name" value="ADC_synthase"/>
</dbReference>
<name>A0A5B8VFH5_9BACT</name>
<dbReference type="InterPro" id="IPR019999">
    <property type="entry name" value="Anth_synth_I-like"/>
</dbReference>
<gene>
    <name evidence="2" type="ORF">FRZ67_15290</name>
</gene>
<dbReference type="PANTHER" id="PTHR11236:SF18">
    <property type="entry name" value="AMINODEOXYCHORISMATE SYNTHASE"/>
    <property type="match status" value="1"/>
</dbReference>
<proteinExistence type="predicted"/>
<dbReference type="EMBL" id="CP042435">
    <property type="protein sequence ID" value="QEC70244.1"/>
    <property type="molecule type" value="Genomic_DNA"/>
</dbReference>
<evidence type="ECO:0000313" key="2">
    <source>
        <dbReference type="EMBL" id="QEC70244.1"/>
    </source>
</evidence>
<evidence type="ECO:0000313" key="3">
    <source>
        <dbReference type="Proteomes" id="UP000321533"/>
    </source>
</evidence>
<organism evidence="2 3">
    <name type="scientific">Panacibacter ginsenosidivorans</name>
    <dbReference type="NCBI Taxonomy" id="1813871"/>
    <lineage>
        <taxon>Bacteria</taxon>
        <taxon>Pseudomonadati</taxon>
        <taxon>Bacteroidota</taxon>
        <taxon>Chitinophagia</taxon>
        <taxon>Chitinophagales</taxon>
        <taxon>Chitinophagaceae</taxon>
        <taxon>Panacibacter</taxon>
    </lineage>
</organism>
<dbReference type="Gene3D" id="3.60.120.10">
    <property type="entry name" value="Anthranilate synthase"/>
    <property type="match status" value="1"/>
</dbReference>
<reference evidence="2 3" key="1">
    <citation type="journal article" date="2016" name="Int. J. Syst. Evol. Microbiol.">
        <title>Panacibacter ginsenosidivorans gen. nov., sp. nov., with ginsenoside converting activity isolated from soil of a ginseng field.</title>
        <authorList>
            <person name="Siddiqi M.Z."/>
            <person name="Muhammad Shafi S."/>
            <person name="Choi K.D."/>
            <person name="Im W.T."/>
        </authorList>
    </citation>
    <scope>NUCLEOTIDE SEQUENCE [LARGE SCALE GENOMIC DNA]</scope>
    <source>
        <strain evidence="2 3">Gsoil1550</strain>
    </source>
</reference>